<feature type="non-terminal residue" evidence="2">
    <location>
        <position position="1"/>
    </location>
</feature>
<evidence type="ECO:0000313" key="3">
    <source>
        <dbReference type="Proteomes" id="UP000649617"/>
    </source>
</evidence>
<keyword evidence="3" id="KW-1185">Reference proteome</keyword>
<feature type="transmembrane region" description="Helical" evidence="1">
    <location>
        <begin position="477"/>
        <end position="498"/>
    </location>
</feature>
<feature type="non-terminal residue" evidence="2">
    <location>
        <position position="564"/>
    </location>
</feature>
<keyword evidence="1" id="KW-1133">Transmembrane helix</keyword>
<protein>
    <submittedName>
        <fullName evidence="2">Uncharacterized protein</fullName>
    </submittedName>
</protein>
<evidence type="ECO:0000256" key="1">
    <source>
        <dbReference type="SAM" id="Phobius"/>
    </source>
</evidence>
<dbReference type="AlphaFoldDB" id="A0A812JY82"/>
<comment type="caution">
    <text evidence="2">The sequence shown here is derived from an EMBL/GenBank/DDBJ whole genome shotgun (WGS) entry which is preliminary data.</text>
</comment>
<dbReference type="EMBL" id="CAJNIZ010002922">
    <property type="protein sequence ID" value="CAE7216433.1"/>
    <property type="molecule type" value="Genomic_DNA"/>
</dbReference>
<feature type="transmembrane region" description="Helical" evidence="1">
    <location>
        <begin position="518"/>
        <end position="541"/>
    </location>
</feature>
<keyword evidence="1" id="KW-0812">Transmembrane</keyword>
<accession>A0A812JY82</accession>
<name>A0A812JY82_SYMPI</name>
<sequence>EAEEKKRRASCWDGYHTEERCCFGLVDPPRQWAPAVRNAPAVQCLMATARRSLNLSDTPATCRGRYFAVATLGQLRLRMDFVASGMAWFLVPSMSGRGWGDYVARYGPTGVHDHRVVGGLCLPEACDLGPAAMYVVPRVAPWWPQPTREPAPLNDTHVWLPPPLAVSHDLFASHGFMPMWVSKPACPGTQDSAFCSHYWEFAVQEYHHHIGDCSEAAVAAAVAIVLVSVLWLSVESKPLAHWVNAAFVMLSIHLRRPTPSREKNIKVRCMLKVLRHAGHRWLRMCPLLVTSTLVYLCGFVTCIPMNNAMKSSALHTWFSERRAECLVPRHLVLTILMLHEPVTGRASPCHNADIFETLFLLDVLTFALMQVNDGASWLLLPPALLWRCCWVLGEGEGRWALAYRHRFTMLLPVALLAVGVGSLERNVRSRFAARSLNFVGTLLISTSCLQDALNFGTAEWTYPLGELAEGLRQLKPLQQAAAFHVSELLFVLGFRLLLADSSSQQQVKKRPWSWVSFLASLCPGMNLSNLFIFHFLAGFYLDEPQPLSGQTAMRNFMNVSVLSA</sequence>
<keyword evidence="1" id="KW-0472">Membrane</keyword>
<proteinExistence type="predicted"/>
<evidence type="ECO:0000313" key="2">
    <source>
        <dbReference type="EMBL" id="CAE7216433.1"/>
    </source>
</evidence>
<reference evidence="2" key="1">
    <citation type="submission" date="2021-02" db="EMBL/GenBank/DDBJ databases">
        <authorList>
            <person name="Dougan E. K."/>
            <person name="Rhodes N."/>
            <person name="Thang M."/>
            <person name="Chan C."/>
        </authorList>
    </citation>
    <scope>NUCLEOTIDE SEQUENCE</scope>
</reference>
<organism evidence="2 3">
    <name type="scientific">Symbiodinium pilosum</name>
    <name type="common">Dinoflagellate</name>
    <dbReference type="NCBI Taxonomy" id="2952"/>
    <lineage>
        <taxon>Eukaryota</taxon>
        <taxon>Sar</taxon>
        <taxon>Alveolata</taxon>
        <taxon>Dinophyceae</taxon>
        <taxon>Suessiales</taxon>
        <taxon>Symbiodiniaceae</taxon>
        <taxon>Symbiodinium</taxon>
    </lineage>
</organism>
<dbReference type="Proteomes" id="UP000649617">
    <property type="component" value="Unassembled WGS sequence"/>
</dbReference>
<dbReference type="OrthoDB" id="426923at2759"/>
<gene>
    <name evidence="2" type="ORF">SPIL2461_LOCUS2632</name>
</gene>